<dbReference type="FunFam" id="3.30.365.10:FF:000001">
    <property type="entry name" value="Xanthine dehydrogenase oxidase"/>
    <property type="match status" value="1"/>
</dbReference>
<dbReference type="Gene3D" id="3.90.1170.50">
    <property type="entry name" value="Aldehyde oxidase/xanthine dehydrogenase, a/b hammerhead"/>
    <property type="match status" value="1"/>
</dbReference>
<protein>
    <submittedName>
        <fullName evidence="5">Xanthine dehydrogenase family protein molybdopterin-binding subunit</fullName>
    </submittedName>
</protein>
<gene>
    <name evidence="5" type="ORF">JF922_17985</name>
</gene>
<sequence>MPGSILGAPLRRREDPRLLVGGGRFVGDQPGGDVLHAAFVRSPLAHARLLDLDLAAARRLPGVVGAYAAADLGLPARLAFALLPDAFARPPLAVDVVRFPGEAVAVVVAETAAAAEDAAQAVDVDFGRLPVVVTPAQAAADGAPVLFPEHGNNLAFELALGWDGDALEGAEVVVRGRFGNQRLAAVPLEPNAVLAAPDPAIGGLVLWASTQSPFQVRDFVADCLGLEESQVRCIAPDVGGAFGAKLLVYPEQVVVAELARRLGRPVRWIETRSESFLAMYQGRGQLQDVELGATRDGRLVGLRADVVADAGAYPGQGAFLTYYTGQMLPGPYRLPAVSYRARSYATNRTPTAAYRGAGRPEATALLERAMDLLACELQLDPAELRRRNLIADDEFPYETVTGSTYDSGAYAAALELALETGGYRELRAEQRRRREAGERRLLGLGISCYVEITALGSPTEYASIEARADGGMLIVAGTASHGQGHETAYAQIAASVLGRPPGAFEVVEADTGRVPRGDGTSGSRSMQLGGSAVLQASRGLLERGRRLAAELLEADPADLVTTETGLAVRGAPASAVGWDELVAAAEREGHPPLKEETDLFGEPSYPFGAHLAVTEVDVETGEARLVRHVAVDDCGTVVNPRLVDGQVHGGVAQGAGQALFEEVVVDSEGSPLTGSLLDYVVATANELPAIEALHTVTPSPNNPLGAKGIGESGTIGATPAVQNAVVDALAHLGVRHLDMPLTPERVWRALSGLSPGG</sequence>
<dbReference type="Pfam" id="PF02738">
    <property type="entry name" value="MoCoBD_1"/>
    <property type="match status" value="1"/>
</dbReference>
<dbReference type="PANTHER" id="PTHR11908">
    <property type="entry name" value="XANTHINE DEHYDROGENASE"/>
    <property type="match status" value="1"/>
</dbReference>
<keyword evidence="2" id="KW-0560">Oxidoreductase</keyword>
<accession>A0A934KBB0</accession>
<dbReference type="SMART" id="SM01008">
    <property type="entry name" value="Ald_Xan_dh_C"/>
    <property type="match status" value="1"/>
</dbReference>
<dbReference type="EMBL" id="JAEKNR010000178">
    <property type="protein sequence ID" value="MBJ7599953.1"/>
    <property type="molecule type" value="Genomic_DNA"/>
</dbReference>
<dbReference type="InterPro" id="IPR016208">
    <property type="entry name" value="Ald_Oxase/xanthine_DH-like"/>
</dbReference>
<evidence type="ECO:0000313" key="5">
    <source>
        <dbReference type="EMBL" id="MBJ7599953.1"/>
    </source>
</evidence>
<evidence type="ECO:0000256" key="3">
    <source>
        <dbReference type="ARBA" id="ARBA00053029"/>
    </source>
</evidence>
<dbReference type="InterPro" id="IPR036856">
    <property type="entry name" value="Ald_Oxase/Xan_DH_a/b_sf"/>
</dbReference>
<dbReference type="SUPFAM" id="SSF54665">
    <property type="entry name" value="CO dehydrogenase molybdoprotein N-domain-like"/>
    <property type="match status" value="1"/>
</dbReference>
<evidence type="ECO:0000259" key="4">
    <source>
        <dbReference type="SMART" id="SM01008"/>
    </source>
</evidence>
<dbReference type="InterPro" id="IPR037165">
    <property type="entry name" value="AldOxase/xan_DH_Mopterin-bd_sf"/>
</dbReference>
<feature type="domain" description="Aldehyde oxidase/xanthine dehydrogenase a/b hammerhead" evidence="4">
    <location>
        <begin position="20"/>
        <end position="130"/>
    </location>
</feature>
<reference evidence="5" key="1">
    <citation type="submission" date="2020-10" db="EMBL/GenBank/DDBJ databases">
        <title>Ca. Dormibacterota MAGs.</title>
        <authorList>
            <person name="Montgomery K."/>
        </authorList>
    </citation>
    <scope>NUCLEOTIDE SEQUENCE [LARGE SCALE GENOMIC DNA]</scope>
    <source>
        <strain evidence="5">SC8812_S17_10</strain>
    </source>
</reference>
<dbReference type="Pfam" id="PF01315">
    <property type="entry name" value="Ald_Xan_dh_C"/>
    <property type="match status" value="1"/>
</dbReference>
<evidence type="ECO:0000313" key="6">
    <source>
        <dbReference type="Proteomes" id="UP000612893"/>
    </source>
</evidence>
<dbReference type="InterPro" id="IPR008274">
    <property type="entry name" value="AldOxase/xan_DH_MoCoBD1"/>
</dbReference>
<dbReference type="AlphaFoldDB" id="A0A934KBB0"/>
<dbReference type="Gene3D" id="3.30.365.10">
    <property type="entry name" value="Aldehyde oxidase/xanthine dehydrogenase, molybdopterin binding domain"/>
    <property type="match status" value="4"/>
</dbReference>
<dbReference type="GO" id="GO:0016491">
    <property type="term" value="F:oxidoreductase activity"/>
    <property type="evidence" value="ECO:0007669"/>
    <property type="project" value="UniProtKB-KW"/>
</dbReference>
<evidence type="ECO:0000256" key="1">
    <source>
        <dbReference type="ARBA" id="ARBA00022505"/>
    </source>
</evidence>
<proteinExistence type="predicted"/>
<dbReference type="Pfam" id="PF20256">
    <property type="entry name" value="MoCoBD_2"/>
    <property type="match status" value="1"/>
</dbReference>
<dbReference type="InterPro" id="IPR000674">
    <property type="entry name" value="Ald_Oxase/Xan_DH_a/b"/>
</dbReference>
<comment type="cofactor">
    <cofactor evidence="3">
        <name>Mo-molybdopterin cytosine dinucleotide</name>
        <dbReference type="ChEBI" id="CHEBI:71308"/>
    </cofactor>
</comment>
<keyword evidence="1" id="KW-0500">Molybdenum</keyword>
<dbReference type="PANTHER" id="PTHR11908:SF132">
    <property type="entry name" value="ALDEHYDE OXIDASE 1-RELATED"/>
    <property type="match status" value="1"/>
</dbReference>
<organism evidence="5 6">
    <name type="scientific">Candidatus Nephthysia bennettiae</name>
    <dbReference type="NCBI Taxonomy" id="3127016"/>
    <lineage>
        <taxon>Bacteria</taxon>
        <taxon>Bacillati</taxon>
        <taxon>Candidatus Dormiibacterota</taxon>
        <taxon>Candidatus Dormibacteria</taxon>
        <taxon>Candidatus Dormibacterales</taxon>
        <taxon>Candidatus Dormibacteraceae</taxon>
        <taxon>Candidatus Nephthysia</taxon>
    </lineage>
</organism>
<dbReference type="Proteomes" id="UP000612893">
    <property type="component" value="Unassembled WGS sequence"/>
</dbReference>
<keyword evidence="6" id="KW-1185">Reference proteome</keyword>
<comment type="caution">
    <text evidence="5">The sequence shown here is derived from an EMBL/GenBank/DDBJ whole genome shotgun (WGS) entry which is preliminary data.</text>
</comment>
<name>A0A934KBB0_9BACT</name>
<evidence type="ECO:0000256" key="2">
    <source>
        <dbReference type="ARBA" id="ARBA00023002"/>
    </source>
</evidence>
<dbReference type="SUPFAM" id="SSF56003">
    <property type="entry name" value="Molybdenum cofactor-binding domain"/>
    <property type="match status" value="1"/>
</dbReference>
<dbReference type="InterPro" id="IPR046867">
    <property type="entry name" value="AldOxase/xan_DH_MoCoBD2"/>
</dbReference>